<accession>A0A1Y6BB47</accession>
<dbReference type="Gene3D" id="1.10.260.40">
    <property type="entry name" value="lambda repressor-like DNA-binding domains"/>
    <property type="match status" value="1"/>
</dbReference>
<gene>
    <name evidence="1" type="ORF">SAMN06296036_103114</name>
</gene>
<dbReference type="STRING" id="1513793.SAMN06296036_103114"/>
<name>A0A1Y6BB47_9BACT</name>
<dbReference type="GO" id="GO:0003677">
    <property type="term" value="F:DNA binding"/>
    <property type="evidence" value="ECO:0007669"/>
    <property type="project" value="InterPro"/>
</dbReference>
<evidence type="ECO:0000313" key="2">
    <source>
        <dbReference type="Proteomes" id="UP000192907"/>
    </source>
</evidence>
<proteinExistence type="predicted"/>
<dbReference type="Proteomes" id="UP000192907">
    <property type="component" value="Unassembled WGS sequence"/>
</dbReference>
<dbReference type="AlphaFoldDB" id="A0A1Y6BB47"/>
<reference evidence="2" key="1">
    <citation type="submission" date="2017-04" db="EMBL/GenBank/DDBJ databases">
        <authorList>
            <person name="Varghese N."/>
            <person name="Submissions S."/>
        </authorList>
    </citation>
    <scope>NUCLEOTIDE SEQUENCE [LARGE SCALE GENOMIC DNA]</scope>
    <source>
        <strain evidence="2">RKEM611</strain>
    </source>
</reference>
<keyword evidence="2" id="KW-1185">Reference proteome</keyword>
<evidence type="ECO:0000313" key="1">
    <source>
        <dbReference type="EMBL" id="SMF00558.1"/>
    </source>
</evidence>
<dbReference type="EMBL" id="FWZT01000003">
    <property type="protein sequence ID" value="SMF00558.1"/>
    <property type="molecule type" value="Genomic_DNA"/>
</dbReference>
<protein>
    <submittedName>
        <fullName evidence="1">Uncharacterized protein</fullName>
    </submittedName>
</protein>
<dbReference type="InterPro" id="IPR010982">
    <property type="entry name" value="Lambda_DNA-bd_dom_sf"/>
</dbReference>
<dbReference type="RefSeq" id="WP_132316167.1">
    <property type="nucleotide sequence ID" value="NZ_FWZT01000003.1"/>
</dbReference>
<organism evidence="1 2">
    <name type="scientific">Pseudobacteriovorax antillogorgiicola</name>
    <dbReference type="NCBI Taxonomy" id="1513793"/>
    <lineage>
        <taxon>Bacteria</taxon>
        <taxon>Pseudomonadati</taxon>
        <taxon>Bdellovibrionota</taxon>
        <taxon>Oligoflexia</taxon>
        <taxon>Oligoflexales</taxon>
        <taxon>Pseudobacteriovoracaceae</taxon>
        <taxon>Pseudobacteriovorax</taxon>
    </lineage>
</organism>
<sequence length="137" mass="15603">MISQQEVIEIALNLIGSTKALSRYLDTSNDRIEDFLNNKEEMPLSLYLQTQILIEKEVDANIESYFSADFHDSLILKHVRKRLNLSYEDMARILGIHGENAIQLVKLMENGSIPMIGPILKLLKILDQSSSRNQISS</sequence>